<dbReference type="Proteomes" id="UP000214747">
    <property type="component" value="Unassembled WGS sequence"/>
</dbReference>
<accession>A0A225SRJ2</accession>
<dbReference type="InterPro" id="IPR029060">
    <property type="entry name" value="PIN-like_dom_sf"/>
</dbReference>
<proteinExistence type="predicted"/>
<comment type="caution">
    <text evidence="2">The sequence shown here is derived from an EMBL/GenBank/DDBJ whole genome shotgun (WGS) entry which is preliminary data.</text>
</comment>
<name>A0A225SRJ2_9BURK</name>
<evidence type="ECO:0000313" key="3">
    <source>
        <dbReference type="Proteomes" id="UP000214747"/>
    </source>
</evidence>
<dbReference type="Gene3D" id="3.40.50.1010">
    <property type="entry name" value="5'-nuclease"/>
    <property type="match status" value="1"/>
</dbReference>
<dbReference type="EMBL" id="NJGV01000014">
    <property type="protein sequence ID" value="OWY33701.1"/>
    <property type="molecule type" value="Genomic_DNA"/>
</dbReference>
<dbReference type="Pfam" id="PF01850">
    <property type="entry name" value="PIN"/>
    <property type="match status" value="1"/>
</dbReference>
<evidence type="ECO:0000259" key="1">
    <source>
        <dbReference type="Pfam" id="PF01850"/>
    </source>
</evidence>
<dbReference type="RefSeq" id="WP_088755909.1">
    <property type="nucleotide sequence ID" value="NZ_NJGV01000014.1"/>
</dbReference>
<organism evidence="2 3">
    <name type="scientific">Herbaspirillum aquaticum</name>
    <dbReference type="NCBI Taxonomy" id="568783"/>
    <lineage>
        <taxon>Bacteria</taxon>
        <taxon>Pseudomonadati</taxon>
        <taxon>Pseudomonadota</taxon>
        <taxon>Betaproteobacteria</taxon>
        <taxon>Burkholderiales</taxon>
        <taxon>Oxalobacteraceae</taxon>
        <taxon>Herbaspirillum</taxon>
    </lineage>
</organism>
<protein>
    <submittedName>
        <fullName evidence="2">Nucleic acid-binding protein</fullName>
    </submittedName>
</protein>
<evidence type="ECO:0000313" key="2">
    <source>
        <dbReference type="EMBL" id="OWY33701.1"/>
    </source>
</evidence>
<feature type="domain" description="PIN" evidence="1">
    <location>
        <begin position="2"/>
        <end position="132"/>
    </location>
</feature>
<sequence>MIIFDANILISLATMEESELTYDRLMGLLQDLIASKTVIGVPAPAWAEFLCGTDIATSPVVMGLRKKSAIRILPFDEVAAFEAAFIHRGAMAIGKKKGAAKAPWQQVKIDRQILAIARQNQVSTIYTDDENMILEASRLGILTVQSKDIPLKQKQTSLDFSGLESQEAFGSGVGGI</sequence>
<reference evidence="2 3" key="1">
    <citation type="journal article" date="2010" name="Int. J. Syst. Evol. Microbiol.">
        <title>Reclassification of Herbaspirillum putei as a later heterotypic synonym of Herbaspirillum huttiense, with the description of H. huttiense subsp. huttiense subsp. nov. and H. huttiense subsp. putei subsp. nov., comb. nov., and description of Herbaspirillum aquaticum sp. nov.</title>
        <authorList>
            <person name="Dobritsa A.P."/>
            <person name="Reddy M.C."/>
            <person name="Samadpour M."/>
        </authorList>
    </citation>
    <scope>NUCLEOTIDE SEQUENCE [LARGE SCALE GENOMIC DNA]</scope>
    <source>
        <strain evidence="2 3">IEH 4430</strain>
    </source>
</reference>
<keyword evidence="3" id="KW-1185">Reference proteome</keyword>
<dbReference type="AlphaFoldDB" id="A0A225SRJ2"/>
<dbReference type="InterPro" id="IPR002716">
    <property type="entry name" value="PIN_dom"/>
</dbReference>
<gene>
    <name evidence="2" type="ORF">CEJ45_15125</name>
</gene>
<dbReference type="SUPFAM" id="SSF88723">
    <property type="entry name" value="PIN domain-like"/>
    <property type="match status" value="1"/>
</dbReference>